<dbReference type="InterPro" id="IPR002495">
    <property type="entry name" value="Glyco_trans_8"/>
</dbReference>
<dbReference type="Pfam" id="PF01501">
    <property type="entry name" value="Glyco_transf_8"/>
    <property type="match status" value="1"/>
</dbReference>
<organism evidence="1">
    <name type="scientific">Chrysotila carterae</name>
    <name type="common">Marine alga</name>
    <name type="synonym">Syracosphaera carterae</name>
    <dbReference type="NCBI Taxonomy" id="13221"/>
    <lineage>
        <taxon>Eukaryota</taxon>
        <taxon>Haptista</taxon>
        <taxon>Haptophyta</taxon>
        <taxon>Prymnesiophyceae</taxon>
        <taxon>Isochrysidales</taxon>
        <taxon>Isochrysidaceae</taxon>
        <taxon>Chrysotila</taxon>
    </lineage>
</organism>
<dbReference type="GO" id="GO:0016757">
    <property type="term" value="F:glycosyltransferase activity"/>
    <property type="evidence" value="ECO:0007669"/>
    <property type="project" value="InterPro"/>
</dbReference>
<evidence type="ECO:0008006" key="3">
    <source>
        <dbReference type="Google" id="ProtNLM"/>
    </source>
</evidence>
<sequence>MTASLDSVLQQLPLPQRSGCRPPQVSTALGCILPDCGKLAPSCQFDQTASRSAWQREWNPLKLFGSKRPSIRSNLLSFANSSSDAKPLGCRGGAYATYVSGERYIPGVLCLQRRLRRVQSACPLLVLFDDRPGHSLTPKSLDALRDGVNNAGSLISLTQLLARLNVTSPSNVWDHVSLQHPSNASMKHGTIGRRLFDASEWDSMYIKLWFWALPERYKRIVVLDSDVLLLRNVDELMHFTLRRIAAVPALGCSTDVFNGGVLILRPSLLTLKRLLHTVVGKICENKITDQSVMNIAFRGSWQQLAYSYNVPFKLLLAAPRLFWKDADVAVVHFLSEPKPWDTAESKEKIGAATSPARARADRRHAERALAVAAPVWRRVCG</sequence>
<accession>A0A6S9YND5</accession>
<dbReference type="Gene3D" id="3.90.550.10">
    <property type="entry name" value="Spore Coat Polysaccharide Biosynthesis Protein SpsA, Chain A"/>
    <property type="match status" value="1"/>
</dbReference>
<gene>
    <name evidence="1" type="ORF">PCAR00345_LOCUS23281</name>
    <name evidence="2" type="ORF">PCAR00345_LOCUS23282</name>
</gene>
<dbReference type="EMBL" id="HBIZ01036517">
    <property type="protein sequence ID" value="CAE0770669.1"/>
    <property type="molecule type" value="Transcribed_RNA"/>
</dbReference>
<protein>
    <recommendedName>
        <fullName evidence="3">Hexosyltransferase</fullName>
    </recommendedName>
</protein>
<dbReference type="AlphaFoldDB" id="A0A6S9YND5"/>
<reference evidence="1" key="1">
    <citation type="submission" date="2021-01" db="EMBL/GenBank/DDBJ databases">
        <authorList>
            <person name="Corre E."/>
            <person name="Pelletier E."/>
            <person name="Niang G."/>
            <person name="Scheremetjew M."/>
            <person name="Finn R."/>
            <person name="Kale V."/>
            <person name="Holt S."/>
            <person name="Cochrane G."/>
            <person name="Meng A."/>
            <person name="Brown T."/>
            <person name="Cohen L."/>
        </authorList>
    </citation>
    <scope>NUCLEOTIDE SEQUENCE</scope>
    <source>
        <strain evidence="1">CCMP645</strain>
    </source>
</reference>
<proteinExistence type="predicted"/>
<dbReference type="PANTHER" id="PTHR11183">
    <property type="entry name" value="GLYCOGENIN SUBFAMILY MEMBER"/>
    <property type="match status" value="1"/>
</dbReference>
<dbReference type="SUPFAM" id="SSF53448">
    <property type="entry name" value="Nucleotide-diphospho-sugar transferases"/>
    <property type="match status" value="1"/>
</dbReference>
<name>A0A6S9YND5_CHRCT</name>
<evidence type="ECO:0000313" key="1">
    <source>
        <dbReference type="EMBL" id="CAE0770669.1"/>
    </source>
</evidence>
<evidence type="ECO:0000313" key="2">
    <source>
        <dbReference type="EMBL" id="CAE0770670.1"/>
    </source>
</evidence>
<dbReference type="EMBL" id="HBIZ01036518">
    <property type="protein sequence ID" value="CAE0770670.1"/>
    <property type="molecule type" value="Transcribed_RNA"/>
</dbReference>
<dbReference type="InterPro" id="IPR050587">
    <property type="entry name" value="GNT1/Glycosyltrans_8"/>
</dbReference>
<dbReference type="InterPro" id="IPR029044">
    <property type="entry name" value="Nucleotide-diphossugar_trans"/>
</dbReference>